<gene>
    <name evidence="3" type="ORF">JCM10512_3378</name>
</gene>
<feature type="transmembrane region" description="Helical" evidence="1">
    <location>
        <begin position="32"/>
        <end position="51"/>
    </location>
</feature>
<dbReference type="InterPro" id="IPR038171">
    <property type="entry name" value="M64_N_sf"/>
</dbReference>
<evidence type="ECO:0000313" key="3">
    <source>
        <dbReference type="EMBL" id="GAE84988.1"/>
    </source>
</evidence>
<proteinExistence type="predicted"/>
<dbReference type="Proteomes" id="UP000019131">
    <property type="component" value="Unassembled WGS sequence"/>
</dbReference>
<dbReference type="Pfam" id="PF16217">
    <property type="entry name" value="M64_N"/>
    <property type="match status" value="1"/>
</dbReference>
<dbReference type="InterPro" id="IPR019026">
    <property type="entry name" value="Peptidase_M64_IgA"/>
</dbReference>
<keyword evidence="1" id="KW-1133">Transmembrane helix</keyword>
<evidence type="ECO:0000259" key="2">
    <source>
        <dbReference type="Pfam" id="PF16217"/>
    </source>
</evidence>
<name>W4UWM3_9BACE</name>
<dbReference type="GO" id="GO:0008237">
    <property type="term" value="F:metallopeptidase activity"/>
    <property type="evidence" value="ECO:0007669"/>
    <property type="project" value="InterPro"/>
</dbReference>
<feature type="domain" description="Peptidase M64 N-terminal" evidence="2">
    <location>
        <begin position="49"/>
        <end position="168"/>
    </location>
</feature>
<organism evidence="3 4">
    <name type="scientific">Bacteroides reticulotermitis JCM 10512</name>
    <dbReference type="NCBI Taxonomy" id="1445607"/>
    <lineage>
        <taxon>Bacteria</taxon>
        <taxon>Pseudomonadati</taxon>
        <taxon>Bacteroidota</taxon>
        <taxon>Bacteroidia</taxon>
        <taxon>Bacteroidales</taxon>
        <taxon>Bacteroidaceae</taxon>
        <taxon>Bacteroides</taxon>
    </lineage>
</organism>
<protein>
    <submittedName>
        <fullName evidence="3">Peptidase M64</fullName>
    </submittedName>
</protein>
<dbReference type="InterPro" id="IPR032625">
    <property type="entry name" value="M64_N"/>
</dbReference>
<dbReference type="AlphaFoldDB" id="W4UWM3"/>
<dbReference type="STRING" id="1445607.JCM10512_3378"/>
<comment type="caution">
    <text evidence="3">The sequence shown here is derived from an EMBL/GenBank/DDBJ whole genome shotgun (WGS) entry which is preliminary data.</text>
</comment>
<dbReference type="Gene3D" id="2.60.40.3250">
    <property type="entry name" value="Peptidase M64, N-terminal domain"/>
    <property type="match status" value="1"/>
</dbReference>
<accession>W4UWM3</accession>
<dbReference type="Gene3D" id="3.40.390.10">
    <property type="entry name" value="Collagenase (Catalytic Domain)"/>
    <property type="match status" value="1"/>
</dbReference>
<keyword evidence="1" id="KW-0812">Transmembrane</keyword>
<keyword evidence="4" id="KW-1185">Reference proteome</keyword>
<sequence length="453" mass="51625">MNYYFYLQKAEFSPIVCTFADKHKYTIYMKHFSCIVLFLGITIGVYAQNFADFFQNKTLRVDYIFTGNAEHQSIYLDELSQLPTWAGRLHHLSELPLEGNGQITVRDLTSKRCLYKTSFSSLFQEWLSTDEAKTTAKGFENTFLIPYPKQPVEVEVSLLNPQGKITTSLKHIVRPDDILIHQRGTTHVTPHRYLLQSGSAESCIDVAILAEGYTEKEMDLFYQDAQKACESIFSYEPFKSLKSKFNIVAVGSPSADSGVSVPRESQWKHTAFSSHFDTFYSDRYLTTSHVKAIHDALSGIPYEHIIILANTDVYGGGGIYNSYTLTTAHHPMFKPVVVHEFGHSFGGLADEYYYEEDVMSDTYPLNVEPWEQNITTRVNFASKWEDMLAKGTPVPTPVSEKQKYPVGVYEGGGYSFKGIYRPAYDCRMKTNDCPVFCPVCQRAIRRVIEFYIP</sequence>
<keyword evidence="1" id="KW-0472">Membrane</keyword>
<evidence type="ECO:0000313" key="4">
    <source>
        <dbReference type="Proteomes" id="UP000019131"/>
    </source>
</evidence>
<evidence type="ECO:0000256" key="1">
    <source>
        <dbReference type="SAM" id="Phobius"/>
    </source>
</evidence>
<dbReference type="Pfam" id="PF09471">
    <property type="entry name" value="Peptidase_M64"/>
    <property type="match status" value="2"/>
</dbReference>
<dbReference type="SUPFAM" id="SSF55486">
    <property type="entry name" value="Metalloproteases ('zincins'), catalytic domain"/>
    <property type="match status" value="1"/>
</dbReference>
<dbReference type="InterPro" id="IPR024079">
    <property type="entry name" value="MetalloPept_cat_dom_sf"/>
</dbReference>
<reference evidence="3 4" key="1">
    <citation type="journal article" date="2014" name="Genome Announc.">
        <title>Draft Genome Sequence of Bacteroides reticulotermitis Strain JCM 10512T, Isolated from the Gut of a Termite.</title>
        <authorList>
            <person name="Yuki M."/>
            <person name="Oshima K."/>
            <person name="Suda W."/>
            <person name="Sakamoto M."/>
            <person name="Iida T."/>
            <person name="Hattori M."/>
            <person name="Ohkuma M."/>
        </authorList>
    </citation>
    <scope>NUCLEOTIDE SEQUENCE [LARGE SCALE GENOMIC DNA]</scope>
    <source>
        <strain evidence="3 4">JCM 10512</strain>
    </source>
</reference>
<dbReference type="EMBL" id="BAIV01000022">
    <property type="protein sequence ID" value="GAE84988.1"/>
    <property type="molecule type" value="Genomic_DNA"/>
</dbReference>